<gene>
    <name evidence="2" type="ORF">GCM10010124_16250</name>
</gene>
<dbReference type="Proteomes" id="UP000662200">
    <property type="component" value="Unassembled WGS sequence"/>
</dbReference>
<evidence type="ECO:0000313" key="2">
    <source>
        <dbReference type="EMBL" id="GGK24475.1"/>
    </source>
</evidence>
<feature type="transmembrane region" description="Helical" evidence="1">
    <location>
        <begin position="36"/>
        <end position="56"/>
    </location>
</feature>
<accession>A0A8J3BSD7</accession>
<comment type="caution">
    <text evidence="2">The sequence shown here is derived from an EMBL/GenBank/DDBJ whole genome shotgun (WGS) entry which is preliminary data.</text>
</comment>
<sequence length="287" mass="30770">MLKIARAALFAVLPAEVALAVLLVSGVALPRPVVTTAELAVLAVLLLEASVLWRGYRALRRGGARRPTALRGAYAQIVPEQVRRIMGFEAAGMVSLALWVGRRRHGVPPGAVTLPYHRELTGLMCGFLFACVVELAAVEVLLRALDAPAGLRGVLLALDAYGILVALAVIAGYLTRPHVVTADELRVRYGAFFDLRIPRSLVVEVRHRRNYNETGMITMDGDCMALAANSQTNVIVELAETVVAVRPLGRREQVRVLRFFVDDPSAAVEALRPSGDSAAVGPAGRAA</sequence>
<feature type="transmembrane region" description="Helical" evidence="1">
    <location>
        <begin position="121"/>
        <end position="142"/>
    </location>
</feature>
<feature type="transmembrane region" description="Helical" evidence="1">
    <location>
        <begin position="154"/>
        <end position="174"/>
    </location>
</feature>
<keyword evidence="3" id="KW-1185">Reference proteome</keyword>
<evidence type="ECO:0000313" key="3">
    <source>
        <dbReference type="Proteomes" id="UP000662200"/>
    </source>
</evidence>
<protein>
    <submittedName>
        <fullName evidence="2">Uncharacterized protein</fullName>
    </submittedName>
</protein>
<evidence type="ECO:0000256" key="1">
    <source>
        <dbReference type="SAM" id="Phobius"/>
    </source>
</evidence>
<name>A0A8J3BSD7_9ACTN</name>
<organism evidence="2 3">
    <name type="scientific">Pilimelia terevasa</name>
    <dbReference type="NCBI Taxonomy" id="53372"/>
    <lineage>
        <taxon>Bacteria</taxon>
        <taxon>Bacillati</taxon>
        <taxon>Actinomycetota</taxon>
        <taxon>Actinomycetes</taxon>
        <taxon>Micromonosporales</taxon>
        <taxon>Micromonosporaceae</taxon>
        <taxon>Pilimelia</taxon>
    </lineage>
</organism>
<dbReference type="RefSeq" id="WP_189113596.1">
    <property type="nucleotide sequence ID" value="NZ_BMQC01000004.1"/>
</dbReference>
<dbReference type="AlphaFoldDB" id="A0A8J3BSD7"/>
<proteinExistence type="predicted"/>
<keyword evidence="1" id="KW-0812">Transmembrane</keyword>
<reference evidence="2" key="2">
    <citation type="submission" date="2020-09" db="EMBL/GenBank/DDBJ databases">
        <authorList>
            <person name="Sun Q."/>
            <person name="Ohkuma M."/>
        </authorList>
    </citation>
    <scope>NUCLEOTIDE SEQUENCE</scope>
    <source>
        <strain evidence="2">JCM 3091</strain>
    </source>
</reference>
<keyword evidence="1" id="KW-0472">Membrane</keyword>
<keyword evidence="1" id="KW-1133">Transmembrane helix</keyword>
<dbReference type="EMBL" id="BMQC01000004">
    <property type="protein sequence ID" value="GGK24475.1"/>
    <property type="molecule type" value="Genomic_DNA"/>
</dbReference>
<reference evidence="2" key="1">
    <citation type="journal article" date="2014" name="Int. J. Syst. Evol. Microbiol.">
        <title>Complete genome sequence of Corynebacterium casei LMG S-19264T (=DSM 44701T), isolated from a smear-ripened cheese.</title>
        <authorList>
            <consortium name="US DOE Joint Genome Institute (JGI-PGF)"/>
            <person name="Walter F."/>
            <person name="Albersmeier A."/>
            <person name="Kalinowski J."/>
            <person name="Ruckert C."/>
        </authorList>
    </citation>
    <scope>NUCLEOTIDE SEQUENCE</scope>
    <source>
        <strain evidence="2">JCM 3091</strain>
    </source>
</reference>